<evidence type="ECO:0000256" key="6">
    <source>
        <dbReference type="ARBA" id="ARBA00022500"/>
    </source>
</evidence>
<dbReference type="InterPro" id="IPR036429">
    <property type="entry name" value="SpoA-like_sf"/>
</dbReference>
<evidence type="ECO:0000313" key="16">
    <source>
        <dbReference type="Proteomes" id="UP000285190"/>
    </source>
</evidence>
<dbReference type="Proteomes" id="UP000285190">
    <property type="component" value="Unassembled WGS sequence"/>
</dbReference>
<keyword evidence="15" id="KW-0282">Flagellum</keyword>
<keyword evidence="10" id="KW-0975">Bacterial flagellum</keyword>
<keyword evidence="9" id="KW-0472">Membrane</keyword>
<keyword evidence="6" id="KW-0145">Chemotaxis</keyword>
<dbReference type="PRINTS" id="PR00955">
    <property type="entry name" value="FLGMOTORFLIM"/>
</dbReference>
<dbReference type="GO" id="GO:0009425">
    <property type="term" value="C:bacterial-type flagellum basal body"/>
    <property type="evidence" value="ECO:0007669"/>
    <property type="project" value="UniProtKB-SubCell"/>
</dbReference>
<dbReference type="CDD" id="cd17908">
    <property type="entry name" value="FliM"/>
    <property type="match status" value="1"/>
</dbReference>
<name>A0A418X0D1_9BURK</name>
<dbReference type="Pfam" id="PF02154">
    <property type="entry name" value="FliM"/>
    <property type="match status" value="1"/>
</dbReference>
<dbReference type="OrthoDB" id="9806941at2"/>
<keyword evidence="16" id="KW-1185">Reference proteome</keyword>
<comment type="function">
    <text evidence="11">FliM is one of three proteins (FliG, FliN, FliM) that forms the rotor-mounted switch complex (C ring), located at the base of the basal body. This complex interacts with the CheY and CheZ chemotaxis proteins, in addition to contacting components of the motor that determine the direction of flagellar rotation.</text>
</comment>
<dbReference type="Pfam" id="PF01052">
    <property type="entry name" value="FliMN_C"/>
    <property type="match status" value="1"/>
</dbReference>
<evidence type="ECO:0000256" key="5">
    <source>
        <dbReference type="ARBA" id="ARBA00022475"/>
    </source>
</evidence>
<keyword evidence="7" id="KW-0997">Cell inner membrane</keyword>
<evidence type="ECO:0000256" key="7">
    <source>
        <dbReference type="ARBA" id="ARBA00022519"/>
    </source>
</evidence>
<accession>A0A418X0D1</accession>
<keyword evidence="15" id="KW-0966">Cell projection</keyword>
<dbReference type="SUPFAM" id="SSF101801">
    <property type="entry name" value="Surface presentation of antigens (SPOA)"/>
    <property type="match status" value="1"/>
</dbReference>
<evidence type="ECO:0000256" key="3">
    <source>
        <dbReference type="ARBA" id="ARBA00011049"/>
    </source>
</evidence>
<dbReference type="PANTHER" id="PTHR30034:SF3">
    <property type="entry name" value="FLAGELLAR MOTOR SWITCH PROTEIN FLIM"/>
    <property type="match status" value="1"/>
</dbReference>
<reference evidence="15 16" key="1">
    <citation type="submission" date="2018-09" db="EMBL/GenBank/DDBJ databases">
        <authorList>
            <person name="Zhu H."/>
        </authorList>
    </citation>
    <scope>NUCLEOTIDE SEQUENCE [LARGE SCALE GENOMIC DNA]</scope>
    <source>
        <strain evidence="15 16">K2R10-39</strain>
    </source>
</reference>
<dbReference type="PIRSF" id="PIRSF002888">
    <property type="entry name" value="FliM"/>
    <property type="match status" value="1"/>
</dbReference>
<dbReference type="GO" id="GO:0003774">
    <property type="term" value="F:cytoskeletal motor activity"/>
    <property type="evidence" value="ECO:0007669"/>
    <property type="project" value="InterPro"/>
</dbReference>
<dbReference type="NCBIfam" id="TIGR01397">
    <property type="entry name" value="fliM_switch"/>
    <property type="match status" value="1"/>
</dbReference>
<evidence type="ECO:0000313" key="15">
    <source>
        <dbReference type="EMBL" id="RJG05954.1"/>
    </source>
</evidence>
<evidence type="ECO:0000256" key="10">
    <source>
        <dbReference type="ARBA" id="ARBA00023143"/>
    </source>
</evidence>
<gene>
    <name evidence="15" type="primary">fliM</name>
    <name evidence="15" type="ORF">D3870_07915</name>
</gene>
<dbReference type="Gene3D" id="3.40.1550.10">
    <property type="entry name" value="CheC-like"/>
    <property type="match status" value="1"/>
</dbReference>
<dbReference type="EMBL" id="QYUN01000002">
    <property type="protein sequence ID" value="RJG05954.1"/>
    <property type="molecule type" value="Genomic_DNA"/>
</dbReference>
<dbReference type="GO" id="GO:0005886">
    <property type="term" value="C:plasma membrane"/>
    <property type="evidence" value="ECO:0007669"/>
    <property type="project" value="UniProtKB-SubCell"/>
</dbReference>
<evidence type="ECO:0000256" key="4">
    <source>
        <dbReference type="ARBA" id="ARBA00021898"/>
    </source>
</evidence>
<keyword evidence="5" id="KW-1003">Cell membrane</keyword>
<sequence length="359" mass="40815">MAENFLSQEEVDALLKGVTGDQDDLQVQEDPSGIRPYNLATQERIVRGRMPTLEIINERFARLFRISLFNFLHRTAEVSIGPVRVSKYSEFIRNLVVPTNLNLVHMKPLRGTSLMVFDPNLVFLLVDNMFGGDGRFHTRVEGRDFTLTEQRIIQRILNIVFETYAKSWEPAYPIQFEYIRSEMNTQFANIATPNEVVVTTTFTIELGQVSGEMHFCIPYSTIEPIRDILTSSLQGETLEMDKRWIRLLKQQIKTAEVELVANLGYAKLKFEDILAMKAGDVIPITVPNPVSATVDGVPVLECSYGQMNGQYALRIEQLIYSVNDSLRGYESLRKLREAGSLDDPNSPQENQTQPGEDDE</sequence>
<dbReference type="InterPro" id="IPR001543">
    <property type="entry name" value="FliN-like_C"/>
</dbReference>
<feature type="compositionally biased region" description="Polar residues" evidence="13">
    <location>
        <begin position="343"/>
        <end position="359"/>
    </location>
</feature>
<evidence type="ECO:0000256" key="13">
    <source>
        <dbReference type="SAM" id="MobiDB-lite"/>
    </source>
</evidence>
<dbReference type="InterPro" id="IPR001689">
    <property type="entry name" value="Flag_FliM"/>
</dbReference>
<evidence type="ECO:0000256" key="1">
    <source>
        <dbReference type="ARBA" id="ARBA00004117"/>
    </source>
</evidence>
<evidence type="ECO:0000256" key="2">
    <source>
        <dbReference type="ARBA" id="ARBA00004417"/>
    </source>
</evidence>
<comment type="similarity">
    <text evidence="3">Belongs to the FliM family.</text>
</comment>
<comment type="subcellular location">
    <subcellularLocation>
        <location evidence="1">Bacterial flagellum basal body</location>
    </subcellularLocation>
    <subcellularLocation>
        <location evidence="2">Cell inner membrane</location>
        <topology evidence="2">Peripheral membrane protein</topology>
    </subcellularLocation>
</comment>
<dbReference type="PANTHER" id="PTHR30034">
    <property type="entry name" value="FLAGELLAR MOTOR SWITCH PROTEIN FLIM"/>
    <property type="match status" value="1"/>
</dbReference>
<feature type="domain" description="Flagellar motor switch protein FliN-like C-terminal" evidence="14">
    <location>
        <begin position="250"/>
        <end position="319"/>
    </location>
</feature>
<dbReference type="GO" id="GO:0050918">
    <property type="term" value="P:positive chemotaxis"/>
    <property type="evidence" value="ECO:0007669"/>
    <property type="project" value="TreeGrafter"/>
</dbReference>
<organism evidence="15 16">
    <name type="scientific">Noviherbaspirillum cavernae</name>
    <dbReference type="NCBI Taxonomy" id="2320862"/>
    <lineage>
        <taxon>Bacteria</taxon>
        <taxon>Pseudomonadati</taxon>
        <taxon>Pseudomonadota</taxon>
        <taxon>Betaproteobacteria</taxon>
        <taxon>Burkholderiales</taxon>
        <taxon>Oxalobacteraceae</taxon>
        <taxon>Noviherbaspirillum</taxon>
    </lineage>
</organism>
<keyword evidence="15" id="KW-0969">Cilium</keyword>
<dbReference type="AlphaFoldDB" id="A0A418X0D1"/>
<evidence type="ECO:0000256" key="9">
    <source>
        <dbReference type="ARBA" id="ARBA00023136"/>
    </source>
</evidence>
<evidence type="ECO:0000256" key="12">
    <source>
        <dbReference type="NCBIfam" id="TIGR01397"/>
    </source>
</evidence>
<evidence type="ECO:0000256" key="8">
    <source>
        <dbReference type="ARBA" id="ARBA00022779"/>
    </source>
</evidence>
<evidence type="ECO:0000259" key="14">
    <source>
        <dbReference type="Pfam" id="PF01052"/>
    </source>
</evidence>
<protein>
    <recommendedName>
        <fullName evidence="4 12">Flagellar motor switch protein FliM</fullName>
    </recommendedName>
</protein>
<evidence type="ECO:0000256" key="11">
    <source>
        <dbReference type="ARBA" id="ARBA00025044"/>
    </source>
</evidence>
<keyword evidence="8" id="KW-0283">Flagellar rotation</keyword>
<proteinExistence type="inferred from homology"/>
<dbReference type="GO" id="GO:0071978">
    <property type="term" value="P:bacterial-type flagellum-dependent swarming motility"/>
    <property type="evidence" value="ECO:0007669"/>
    <property type="project" value="TreeGrafter"/>
</dbReference>
<dbReference type="SUPFAM" id="SSF103039">
    <property type="entry name" value="CheC-like"/>
    <property type="match status" value="1"/>
</dbReference>
<dbReference type="RefSeq" id="WP_119738092.1">
    <property type="nucleotide sequence ID" value="NZ_QYUN01000002.1"/>
</dbReference>
<dbReference type="InterPro" id="IPR028976">
    <property type="entry name" value="CheC-like_sf"/>
</dbReference>
<comment type="caution">
    <text evidence="15">The sequence shown here is derived from an EMBL/GenBank/DDBJ whole genome shotgun (WGS) entry which is preliminary data.</text>
</comment>
<dbReference type="Gene3D" id="2.30.330.10">
    <property type="entry name" value="SpoA-like"/>
    <property type="match status" value="1"/>
</dbReference>
<feature type="region of interest" description="Disordered" evidence="13">
    <location>
        <begin position="336"/>
        <end position="359"/>
    </location>
</feature>